<dbReference type="GeneID" id="37172313"/>
<name>A0A8T8XHJ5_ASPJA</name>
<organism evidence="2 3">
    <name type="scientific">Aspergillus japonicus CBS 114.51</name>
    <dbReference type="NCBI Taxonomy" id="1448312"/>
    <lineage>
        <taxon>Eukaryota</taxon>
        <taxon>Fungi</taxon>
        <taxon>Dikarya</taxon>
        <taxon>Ascomycota</taxon>
        <taxon>Pezizomycotina</taxon>
        <taxon>Eurotiomycetes</taxon>
        <taxon>Eurotiomycetidae</taxon>
        <taxon>Eurotiales</taxon>
        <taxon>Aspergillaceae</taxon>
        <taxon>Aspergillus</taxon>
        <taxon>Aspergillus subgen. Circumdati</taxon>
    </lineage>
</organism>
<dbReference type="RefSeq" id="XP_025533395.1">
    <property type="nucleotide sequence ID" value="XM_025668621.1"/>
</dbReference>
<dbReference type="OrthoDB" id="4443452at2759"/>
<accession>A0A8T8XHJ5</accession>
<dbReference type="EMBL" id="KZ824770">
    <property type="protein sequence ID" value="RAH87501.1"/>
    <property type="molecule type" value="Genomic_DNA"/>
</dbReference>
<protein>
    <submittedName>
        <fullName evidence="2">Uncharacterized protein</fullName>
    </submittedName>
</protein>
<dbReference type="AlphaFoldDB" id="A0A8T8XHJ5"/>
<proteinExistence type="predicted"/>
<gene>
    <name evidence="2" type="ORF">BO86DRAFT_327880</name>
</gene>
<dbReference type="Proteomes" id="UP000249497">
    <property type="component" value="Unassembled WGS sequence"/>
</dbReference>
<keyword evidence="1" id="KW-0732">Signal</keyword>
<reference evidence="2 3" key="1">
    <citation type="submission" date="2018-02" db="EMBL/GenBank/DDBJ databases">
        <title>The genomes of Aspergillus section Nigri reveals drivers in fungal speciation.</title>
        <authorList>
            <consortium name="DOE Joint Genome Institute"/>
            <person name="Vesth T.C."/>
            <person name="Nybo J."/>
            <person name="Theobald S."/>
            <person name="Brandl J."/>
            <person name="Frisvad J.C."/>
            <person name="Nielsen K.F."/>
            <person name="Lyhne E.K."/>
            <person name="Kogle M.E."/>
            <person name="Kuo A."/>
            <person name="Riley R."/>
            <person name="Clum A."/>
            <person name="Nolan M."/>
            <person name="Lipzen A."/>
            <person name="Salamov A."/>
            <person name="Henrissat B."/>
            <person name="Wiebenga A."/>
            <person name="De vries R.P."/>
            <person name="Grigoriev I.V."/>
            <person name="Mortensen U.H."/>
            <person name="Andersen M.R."/>
            <person name="Baker S.E."/>
        </authorList>
    </citation>
    <scope>NUCLEOTIDE SEQUENCE [LARGE SCALE GENOMIC DNA]</scope>
    <source>
        <strain evidence="2 3">CBS 114.51</strain>
    </source>
</reference>
<keyword evidence="3" id="KW-1185">Reference proteome</keyword>
<evidence type="ECO:0000313" key="3">
    <source>
        <dbReference type="Proteomes" id="UP000249497"/>
    </source>
</evidence>
<evidence type="ECO:0000256" key="1">
    <source>
        <dbReference type="SAM" id="SignalP"/>
    </source>
</evidence>
<feature type="chain" id="PRO_5035813582" evidence="1">
    <location>
        <begin position="20"/>
        <end position="274"/>
    </location>
</feature>
<feature type="signal peptide" evidence="1">
    <location>
        <begin position="1"/>
        <end position="19"/>
    </location>
</feature>
<evidence type="ECO:0000313" key="2">
    <source>
        <dbReference type="EMBL" id="RAH87501.1"/>
    </source>
</evidence>
<sequence length="274" mass="30330">MKFINTILTLFVFIRTMHCAPVSSAYEALFFYYAYQIDAAAAARAAADGVPWTQTIGQRCIGADCSFVAFVQSIMKEDAAAELTPTALGDTTSPNVYNTAQDIIENWNYDYKQLVADNIITGKNKPWSVMITAIVDKVQAARAVVPSADLVQKCTTALRWAQAARLTDMVGDVMADPLTGERTKAFIAEFKDVDLEAITRTLGTDQTDSESRAIEFLDLDYEGMAGGDADQLAKFMAWTETTPSKKEFPSYRRHREWALLYDEKATVMETGCSN</sequence>